<dbReference type="PANTHER" id="PTHR30269">
    <property type="entry name" value="TRANSMEMBRANE PROTEIN YFCA"/>
    <property type="match status" value="1"/>
</dbReference>
<feature type="transmembrane region" description="Helical" evidence="8">
    <location>
        <begin position="6"/>
        <end position="37"/>
    </location>
</feature>
<feature type="transmembrane region" description="Helical" evidence="8">
    <location>
        <begin position="172"/>
        <end position="193"/>
    </location>
</feature>
<name>A0A261U0N2_9BORD</name>
<dbReference type="Pfam" id="PF01925">
    <property type="entry name" value="TauE"/>
    <property type="match status" value="1"/>
</dbReference>
<keyword evidence="3" id="KW-0813">Transport</keyword>
<evidence type="ECO:0000256" key="1">
    <source>
        <dbReference type="ARBA" id="ARBA00004651"/>
    </source>
</evidence>
<comment type="similarity">
    <text evidence="2 8">Belongs to the 4-toluene sulfonate uptake permease (TSUP) (TC 2.A.102) family.</text>
</comment>
<evidence type="ECO:0000256" key="5">
    <source>
        <dbReference type="ARBA" id="ARBA00022692"/>
    </source>
</evidence>
<organism evidence="9 10">
    <name type="scientific">Bordetella genomosp. 4</name>
    <dbReference type="NCBI Taxonomy" id="463044"/>
    <lineage>
        <taxon>Bacteria</taxon>
        <taxon>Pseudomonadati</taxon>
        <taxon>Pseudomonadota</taxon>
        <taxon>Betaproteobacteria</taxon>
        <taxon>Burkholderiales</taxon>
        <taxon>Alcaligenaceae</taxon>
        <taxon>Bordetella</taxon>
    </lineage>
</organism>
<sequence length="253" mass="26766">MTLVDHLLFLGCVALATYAQTMTGFAFGLVLLGLTGLLSLAPLPEMSNVVNMLTLVNAVVALSGTSAKLDWSLIRTPLIASLVGVAFGVFALEWISGSAVLLLRGLLGLTILACAIMLIARSRPLEQVSSQASFISYGLVAGVLGGLFSSAGPPMVYLLYRQPLPLTLIRNSLLILFAANAVVRLSLVAANGSLSVSSLWMGLEALPVVVILTWLVRRYASKDSVKMVKRLVFVLLMIAGFGLLIPVIQALLT</sequence>
<dbReference type="RefSeq" id="WP_094822337.1">
    <property type="nucleotide sequence ID" value="NZ_NEVO01000011.1"/>
</dbReference>
<evidence type="ECO:0000256" key="6">
    <source>
        <dbReference type="ARBA" id="ARBA00022989"/>
    </source>
</evidence>
<keyword evidence="4 8" id="KW-1003">Cell membrane</keyword>
<dbReference type="GO" id="GO:0005886">
    <property type="term" value="C:plasma membrane"/>
    <property type="evidence" value="ECO:0007669"/>
    <property type="project" value="UniProtKB-SubCell"/>
</dbReference>
<keyword evidence="6 8" id="KW-1133">Transmembrane helix</keyword>
<evidence type="ECO:0000256" key="3">
    <source>
        <dbReference type="ARBA" id="ARBA00022448"/>
    </source>
</evidence>
<evidence type="ECO:0000256" key="7">
    <source>
        <dbReference type="ARBA" id="ARBA00023136"/>
    </source>
</evidence>
<dbReference type="Proteomes" id="UP000216885">
    <property type="component" value="Unassembled WGS sequence"/>
</dbReference>
<dbReference type="InterPro" id="IPR052017">
    <property type="entry name" value="TSUP"/>
</dbReference>
<accession>A0A261U0N2</accession>
<feature type="transmembrane region" description="Helical" evidence="8">
    <location>
        <begin position="73"/>
        <end position="94"/>
    </location>
</feature>
<dbReference type="EMBL" id="NEVQ01000017">
    <property type="protein sequence ID" value="OZI54423.1"/>
    <property type="molecule type" value="Genomic_DNA"/>
</dbReference>
<keyword evidence="5 8" id="KW-0812">Transmembrane</keyword>
<reference evidence="9 10" key="1">
    <citation type="submission" date="2017-05" db="EMBL/GenBank/DDBJ databases">
        <title>Complete and WGS of Bordetella genogroups.</title>
        <authorList>
            <person name="Spilker T."/>
            <person name="LiPuma J."/>
        </authorList>
    </citation>
    <scope>NUCLEOTIDE SEQUENCE [LARGE SCALE GENOMIC DNA]</scope>
    <source>
        <strain evidence="9 10">AU9919</strain>
    </source>
</reference>
<feature type="transmembrane region" description="Helical" evidence="8">
    <location>
        <begin position="134"/>
        <end position="160"/>
    </location>
</feature>
<dbReference type="InterPro" id="IPR002781">
    <property type="entry name" value="TM_pro_TauE-like"/>
</dbReference>
<feature type="transmembrane region" description="Helical" evidence="8">
    <location>
        <begin position="231"/>
        <end position="252"/>
    </location>
</feature>
<proteinExistence type="inferred from homology"/>
<keyword evidence="10" id="KW-1185">Reference proteome</keyword>
<evidence type="ECO:0000256" key="8">
    <source>
        <dbReference type="RuleBase" id="RU363041"/>
    </source>
</evidence>
<keyword evidence="7 8" id="KW-0472">Membrane</keyword>
<evidence type="ECO:0000256" key="2">
    <source>
        <dbReference type="ARBA" id="ARBA00009142"/>
    </source>
</evidence>
<feature type="transmembrane region" description="Helical" evidence="8">
    <location>
        <begin position="101"/>
        <end position="122"/>
    </location>
</feature>
<evidence type="ECO:0000313" key="9">
    <source>
        <dbReference type="EMBL" id="OZI54423.1"/>
    </source>
</evidence>
<dbReference type="AlphaFoldDB" id="A0A261U0N2"/>
<dbReference type="OrthoDB" id="7029178at2"/>
<feature type="transmembrane region" description="Helical" evidence="8">
    <location>
        <begin position="199"/>
        <end position="219"/>
    </location>
</feature>
<gene>
    <name evidence="9" type="ORF">CAL20_18280</name>
</gene>
<evidence type="ECO:0000256" key="4">
    <source>
        <dbReference type="ARBA" id="ARBA00022475"/>
    </source>
</evidence>
<evidence type="ECO:0000313" key="10">
    <source>
        <dbReference type="Proteomes" id="UP000216885"/>
    </source>
</evidence>
<protein>
    <recommendedName>
        <fullName evidence="8">Probable membrane transporter protein</fullName>
    </recommendedName>
</protein>
<comment type="caution">
    <text evidence="9">The sequence shown here is derived from an EMBL/GenBank/DDBJ whole genome shotgun (WGS) entry which is preliminary data.</text>
</comment>
<comment type="subcellular location">
    <subcellularLocation>
        <location evidence="1 8">Cell membrane</location>
        <topology evidence="1 8">Multi-pass membrane protein</topology>
    </subcellularLocation>
</comment>
<dbReference type="PANTHER" id="PTHR30269:SF37">
    <property type="entry name" value="MEMBRANE TRANSPORTER PROTEIN"/>
    <property type="match status" value="1"/>
</dbReference>